<dbReference type="KEGG" id="ecu:ECU09_1770"/>
<dbReference type="OrthoDB" id="1367865at2759"/>
<dbReference type="VEuPathDB" id="MicrosporidiaDB:ECU09_1770"/>
<dbReference type="EMBL" id="AL590451">
    <property type="protein sequence ID" value="CAD27149.1"/>
    <property type="molecule type" value="Genomic_DNA"/>
</dbReference>
<dbReference type="RefSeq" id="NP_001402430.1">
    <property type="nucleotide sequence ID" value="NM_001415496.1"/>
</dbReference>
<dbReference type="InterPro" id="IPR019775">
    <property type="entry name" value="WD40_repeat_CS"/>
</dbReference>
<dbReference type="HOGENOM" id="CLU_032683_0_0_1"/>
<proteinExistence type="inferred from homology"/>
<dbReference type="Gene3D" id="2.130.10.10">
    <property type="entry name" value="YVTN repeat-like/Quinoprotein amine dehydrogenase"/>
    <property type="match status" value="1"/>
</dbReference>
<feature type="repeat" description="WD" evidence="6">
    <location>
        <begin position="137"/>
        <end position="170"/>
    </location>
</feature>
<sequence length="312" mass="34818">MSPTIKIPDAHLESMSICNECGIVSLSGKRTSVIVKYNGDLRIVQRILDEHPEESFECSEILKMEDDVFLVLGGRLGVIKILNLSKGMFTGYIRAHGGSISAIKGYKDRYVLSCSEDTTVKMWDISEMKCVCVFGGYMGHRDHVLSIDISGDLRYLASGGTDCSIMVWRIPSFPNKLECVTPVYSSTRNHRFPVQCVRFYGELLVSYSGEGRICAILPKYGEARPSLEETIAGEIKLQNKLLRKFDVCGDMLVALLESQDIVTFNLSNIESPSQSTILKSIRGKRVQDFCVAEDKILVLLENSCLMVMAISW</sequence>
<dbReference type="OMA" id="HKAYINC"/>
<dbReference type="Proteomes" id="UP000000819">
    <property type="component" value="Chromosome IX"/>
</dbReference>
<protein>
    <submittedName>
        <fullName evidence="7">GUANINE NUCLEOTIDE-BINDING PROTEIN BETA SUBUNIT</fullName>
    </submittedName>
</protein>
<dbReference type="STRING" id="284813.Q8SQK5"/>
<evidence type="ECO:0000256" key="4">
    <source>
        <dbReference type="ARBA" id="ARBA00023015"/>
    </source>
</evidence>
<dbReference type="SMART" id="SM00320">
    <property type="entry name" value="WD40"/>
    <property type="match status" value="2"/>
</dbReference>
<evidence type="ECO:0000256" key="1">
    <source>
        <dbReference type="ARBA" id="ARBA00008075"/>
    </source>
</evidence>
<dbReference type="SUPFAM" id="SSF50978">
    <property type="entry name" value="WD40 repeat-like"/>
    <property type="match status" value="1"/>
</dbReference>
<evidence type="ECO:0000313" key="8">
    <source>
        <dbReference type="Proteomes" id="UP000000819"/>
    </source>
</evidence>
<evidence type="ECO:0000313" key="7">
    <source>
        <dbReference type="EMBL" id="CAD27149.1"/>
    </source>
</evidence>
<keyword evidence="4" id="KW-0805">Transcription regulation</keyword>
<dbReference type="PROSITE" id="PS50082">
    <property type="entry name" value="WD_REPEATS_2"/>
    <property type="match status" value="2"/>
</dbReference>
<dbReference type="PANTHER" id="PTHR10253">
    <property type="entry name" value="POLYCOMB PROTEIN"/>
    <property type="match status" value="1"/>
</dbReference>
<dbReference type="InterPro" id="IPR015943">
    <property type="entry name" value="WD40/YVTN_repeat-like_dom_sf"/>
</dbReference>
<dbReference type="InterPro" id="IPR001680">
    <property type="entry name" value="WD40_rpt"/>
</dbReference>
<dbReference type="AlphaFoldDB" id="Q8SQK5"/>
<evidence type="ECO:0000256" key="5">
    <source>
        <dbReference type="ARBA" id="ARBA00023163"/>
    </source>
</evidence>
<dbReference type="PROSITE" id="PS50294">
    <property type="entry name" value="WD_REPEATS_REGION"/>
    <property type="match status" value="2"/>
</dbReference>
<dbReference type="GeneID" id="860516"/>
<comment type="similarity">
    <text evidence="1">Belongs to the WD repeat ESC family.</text>
</comment>
<evidence type="ECO:0000256" key="3">
    <source>
        <dbReference type="ARBA" id="ARBA00022737"/>
    </source>
</evidence>
<keyword evidence="8" id="KW-1185">Reference proteome</keyword>
<gene>
    <name evidence="7" type="ordered locus">ECU09_1770</name>
</gene>
<keyword evidence="3" id="KW-0677">Repeat</keyword>
<dbReference type="InterPro" id="IPR036322">
    <property type="entry name" value="WD40_repeat_dom_sf"/>
</dbReference>
<feature type="repeat" description="WD" evidence="6">
    <location>
        <begin position="93"/>
        <end position="133"/>
    </location>
</feature>
<evidence type="ECO:0000256" key="2">
    <source>
        <dbReference type="ARBA" id="ARBA00022574"/>
    </source>
</evidence>
<accession>Q8SQK5</accession>
<dbReference type="PROSITE" id="PS00678">
    <property type="entry name" value="WD_REPEATS_1"/>
    <property type="match status" value="1"/>
</dbReference>
<organism evidence="7 8">
    <name type="scientific">Encephalitozoon cuniculi (strain GB-M1)</name>
    <name type="common">Microsporidian parasite</name>
    <dbReference type="NCBI Taxonomy" id="284813"/>
    <lineage>
        <taxon>Eukaryota</taxon>
        <taxon>Fungi</taxon>
        <taxon>Fungi incertae sedis</taxon>
        <taxon>Microsporidia</taxon>
        <taxon>Unikaryonidae</taxon>
        <taxon>Encephalitozoon</taxon>
    </lineage>
</organism>
<dbReference type="InParanoid" id="Q8SQK5"/>
<reference evidence="7 8" key="1">
    <citation type="journal article" date="2001" name="Nature">
        <title>Genome sequence and gene compaction of the eukaryote parasite Encephalitozoon cuniculi.</title>
        <authorList>
            <person name="Katinka M.D."/>
            <person name="Duprat S."/>
            <person name="Cornillot E."/>
            <person name="Metenier G."/>
            <person name="Thomarat F."/>
            <person name="Prensier G."/>
            <person name="Barbe V."/>
            <person name="Peyretaillade E."/>
            <person name="Brottier P."/>
            <person name="Wincker P."/>
            <person name="Delbac F."/>
            <person name="El Alaoui H."/>
            <person name="Peyret P."/>
            <person name="Saurin W."/>
            <person name="Gouy M."/>
            <person name="Weissenbach J."/>
            <person name="Vivares C.P."/>
        </authorList>
    </citation>
    <scope>NUCLEOTIDE SEQUENCE [LARGE SCALE GENOMIC DNA]</scope>
    <source>
        <strain evidence="7 8">GB-M1</strain>
    </source>
</reference>
<keyword evidence="2 6" id="KW-0853">WD repeat</keyword>
<keyword evidence="5" id="KW-0804">Transcription</keyword>
<dbReference type="InterPro" id="IPR051243">
    <property type="entry name" value="PcG_WD-repeat"/>
</dbReference>
<evidence type="ECO:0000256" key="6">
    <source>
        <dbReference type="PROSITE-ProRule" id="PRU00221"/>
    </source>
</evidence>
<dbReference type="Pfam" id="PF00400">
    <property type="entry name" value="WD40"/>
    <property type="match status" value="2"/>
</dbReference>
<name>Q8SQK5_ENCCU</name>
<reference evidence="7 8" key="2">
    <citation type="journal article" date="2009" name="BMC Genomics">
        <title>Identification of transcriptional signals in Encephalitozoon cuniculi widespread among Microsporidia phylum: support for accurate structural genome annotation.</title>
        <authorList>
            <person name="Peyretaillade E."/>
            <person name="Goncalves O."/>
            <person name="Terrat S."/>
            <person name="Dugat-Bony E."/>
            <person name="Wincker P."/>
            <person name="Cornman R.S."/>
            <person name="Evans J.D."/>
            <person name="Delbac F."/>
            <person name="Peyret P."/>
        </authorList>
    </citation>
    <scope>NUCLEOTIDE SEQUENCE [LARGE SCALE GENOMIC DNA]</scope>
    <source>
        <strain evidence="7 8">GB-M1</strain>
    </source>
</reference>